<reference evidence="4" key="1">
    <citation type="journal article" date="2016" name="Genome Announc.">
        <title>Draft genome sequences of fungus Aspergillus calidoustus.</title>
        <authorList>
            <person name="Horn F."/>
            <person name="Linde J."/>
            <person name="Mattern D.J."/>
            <person name="Walther G."/>
            <person name="Guthke R."/>
            <person name="Scherlach K."/>
            <person name="Martin K."/>
            <person name="Brakhage A.A."/>
            <person name="Petzke L."/>
            <person name="Valiante V."/>
        </authorList>
    </citation>
    <scope>NUCLEOTIDE SEQUENCE [LARGE SCALE GENOMIC DNA]</scope>
    <source>
        <strain evidence="4">SF006504</strain>
    </source>
</reference>
<protein>
    <recommendedName>
        <fullName evidence="2">Carboxylesterase type B domain-containing protein</fullName>
    </recommendedName>
</protein>
<keyword evidence="4" id="KW-1185">Reference proteome</keyword>
<name>A0A0U5GAF1_ASPCI</name>
<feature type="signal peptide" evidence="1">
    <location>
        <begin position="1"/>
        <end position="25"/>
    </location>
</feature>
<proteinExistence type="predicted"/>
<dbReference type="Gene3D" id="3.40.50.1820">
    <property type="entry name" value="alpha/beta hydrolase"/>
    <property type="match status" value="1"/>
</dbReference>
<dbReference type="InterPro" id="IPR029058">
    <property type="entry name" value="AB_hydrolase_fold"/>
</dbReference>
<gene>
    <name evidence="3" type="ORF">ASPCAL11414</name>
</gene>
<feature type="chain" id="PRO_5006857683" description="Carboxylesterase type B domain-containing protein" evidence="1">
    <location>
        <begin position="26"/>
        <end position="203"/>
    </location>
</feature>
<evidence type="ECO:0000259" key="2">
    <source>
        <dbReference type="Pfam" id="PF00135"/>
    </source>
</evidence>
<dbReference type="InterPro" id="IPR002018">
    <property type="entry name" value="CarbesteraseB"/>
</dbReference>
<dbReference type="PROSITE" id="PS00941">
    <property type="entry name" value="CARBOXYLESTERASE_B_2"/>
    <property type="match status" value="1"/>
</dbReference>
<dbReference type="OMA" id="MEAINCT"/>
<dbReference type="Proteomes" id="UP000054771">
    <property type="component" value="Unassembled WGS sequence"/>
</dbReference>
<keyword evidence="1" id="KW-0732">Signal</keyword>
<dbReference type="InterPro" id="IPR019819">
    <property type="entry name" value="Carboxylesterase_B_CS"/>
</dbReference>
<dbReference type="AlphaFoldDB" id="A0A0U5GAF1"/>
<dbReference type="OrthoDB" id="408631at2759"/>
<evidence type="ECO:0000313" key="3">
    <source>
        <dbReference type="EMBL" id="CEL08263.1"/>
    </source>
</evidence>
<dbReference type="SUPFAM" id="SSF53474">
    <property type="entry name" value="alpha/beta-Hydrolases"/>
    <property type="match status" value="1"/>
</dbReference>
<organism evidence="3 4">
    <name type="scientific">Aspergillus calidoustus</name>
    <dbReference type="NCBI Taxonomy" id="454130"/>
    <lineage>
        <taxon>Eukaryota</taxon>
        <taxon>Fungi</taxon>
        <taxon>Dikarya</taxon>
        <taxon>Ascomycota</taxon>
        <taxon>Pezizomycotina</taxon>
        <taxon>Eurotiomycetes</taxon>
        <taxon>Eurotiomycetidae</taxon>
        <taxon>Eurotiales</taxon>
        <taxon>Aspergillaceae</taxon>
        <taxon>Aspergillus</taxon>
        <taxon>Aspergillus subgen. Nidulantes</taxon>
    </lineage>
</organism>
<accession>A0A0U5GAF1</accession>
<dbReference type="InterPro" id="IPR050309">
    <property type="entry name" value="Type-B_Carboxylest/Lipase"/>
</dbReference>
<evidence type="ECO:0000256" key="1">
    <source>
        <dbReference type="SAM" id="SignalP"/>
    </source>
</evidence>
<sequence length="203" mass="22139">MARISTRMMLTQLLVLAVFFATVSAREVVVDLGYARYRGETLSNGVAQWLGIRYAAPPLGPLRFSVPQDPEEVAGVQDASQHGPLCIPIDSYPIPQEASEDCLFLDIYAPAGFRGRSARLLPVYVFIQGGGFNTNGNPYYNGTGLIQASDMGIVIVTFNYRVGPYGFLSGVEIREGGGINNGLRDQIQVLEWVQKHINKVGSL</sequence>
<dbReference type="EMBL" id="CDMC01000011">
    <property type="protein sequence ID" value="CEL08263.1"/>
    <property type="molecule type" value="Genomic_DNA"/>
</dbReference>
<dbReference type="Pfam" id="PF00135">
    <property type="entry name" value="COesterase"/>
    <property type="match status" value="1"/>
</dbReference>
<evidence type="ECO:0000313" key="4">
    <source>
        <dbReference type="Proteomes" id="UP000054771"/>
    </source>
</evidence>
<dbReference type="STRING" id="454130.A0A0U5GAF1"/>
<dbReference type="PANTHER" id="PTHR11559">
    <property type="entry name" value="CARBOXYLESTERASE"/>
    <property type="match status" value="1"/>
</dbReference>
<feature type="domain" description="Carboxylesterase type B" evidence="2">
    <location>
        <begin position="29"/>
        <end position="201"/>
    </location>
</feature>